<dbReference type="AlphaFoldDB" id="A0A2N9L3L7"/>
<dbReference type="Proteomes" id="UP000239735">
    <property type="component" value="Unassembled WGS sequence"/>
</dbReference>
<name>A0A2N9L3L7_9BACT</name>
<dbReference type="EMBL" id="OKRB01000006">
    <property type="protein sequence ID" value="SPE17555.1"/>
    <property type="molecule type" value="Genomic_DNA"/>
</dbReference>
<reference evidence="2" key="1">
    <citation type="submission" date="2018-02" db="EMBL/GenBank/DDBJ databases">
        <authorList>
            <person name="Hausmann B."/>
        </authorList>
    </citation>
    <scope>NUCLEOTIDE SEQUENCE [LARGE SCALE GENOMIC DNA]</scope>
    <source>
        <strain evidence="2">Peat soil MAG SbA5</strain>
    </source>
</reference>
<accession>A0A2N9L3L7</accession>
<gene>
    <name evidence="1" type="ORF">SBA5_1030001</name>
</gene>
<evidence type="ECO:0000313" key="1">
    <source>
        <dbReference type="EMBL" id="SPE17555.1"/>
    </source>
</evidence>
<proteinExistence type="predicted"/>
<evidence type="ECO:0000313" key="2">
    <source>
        <dbReference type="Proteomes" id="UP000239735"/>
    </source>
</evidence>
<organism evidence="1 2">
    <name type="scientific">Candidatus Sulfuritelmatomonas gaucii</name>
    <dbReference type="NCBI Taxonomy" id="2043161"/>
    <lineage>
        <taxon>Bacteria</taxon>
        <taxon>Pseudomonadati</taxon>
        <taxon>Acidobacteriota</taxon>
        <taxon>Terriglobia</taxon>
        <taxon>Terriglobales</taxon>
        <taxon>Acidobacteriaceae</taxon>
        <taxon>Candidatus Sulfuritelmatomonas</taxon>
    </lineage>
</organism>
<sequence>MPGRIVSLFRNLLRRNTVEKALDDELQSSVEFLTEEKMQGGPSRSVHCAAII</sequence>
<protein>
    <submittedName>
        <fullName evidence="1">Uncharacterized protein</fullName>
    </submittedName>
</protein>